<dbReference type="OrthoDB" id="10042665at2759"/>
<dbReference type="InterPro" id="IPR003959">
    <property type="entry name" value="ATPase_AAA_core"/>
</dbReference>
<protein>
    <submittedName>
        <fullName evidence="8">Pachytene checkpoint protein 2 homolog</fullName>
    </submittedName>
</protein>
<dbReference type="Gene3D" id="3.40.50.300">
    <property type="entry name" value="P-loop containing nucleotide triphosphate hydrolases"/>
    <property type="match status" value="1"/>
</dbReference>
<evidence type="ECO:0000256" key="3">
    <source>
        <dbReference type="ARBA" id="ARBA00022840"/>
    </source>
</evidence>
<dbReference type="PROSITE" id="PS00674">
    <property type="entry name" value="AAA"/>
    <property type="match status" value="1"/>
</dbReference>
<dbReference type="RefSeq" id="XP_011309678.1">
    <property type="nucleotide sequence ID" value="XM_011311376.1"/>
</dbReference>
<dbReference type="KEGG" id="fas:105270449"/>
<reference evidence="8" key="1">
    <citation type="submission" date="2025-08" db="UniProtKB">
        <authorList>
            <consortium name="RefSeq"/>
        </authorList>
    </citation>
    <scope>IDENTIFICATION</scope>
    <source>
        <strain evidence="8">USDA-PBARC FA_bdor</strain>
        <tissue evidence="8">Whole organism</tissue>
    </source>
</reference>
<dbReference type="PANTHER" id="PTHR45991">
    <property type="entry name" value="PACHYTENE CHECKPOINT PROTEIN 2"/>
    <property type="match status" value="1"/>
</dbReference>
<dbReference type="GeneID" id="105270449"/>
<gene>
    <name evidence="8" type="primary">pch2</name>
</gene>
<dbReference type="Proteomes" id="UP000694866">
    <property type="component" value="Unplaced"/>
</dbReference>
<dbReference type="PRINTS" id="PR00300">
    <property type="entry name" value="CLPPROTEASEA"/>
</dbReference>
<dbReference type="PANTHER" id="PTHR45991:SF1">
    <property type="entry name" value="PACHYTENE CHECKPOINT PROTEIN 2 HOMOLOG"/>
    <property type="match status" value="1"/>
</dbReference>
<organism evidence="7 8">
    <name type="scientific">Fopius arisanus</name>
    <dbReference type="NCBI Taxonomy" id="64838"/>
    <lineage>
        <taxon>Eukaryota</taxon>
        <taxon>Metazoa</taxon>
        <taxon>Ecdysozoa</taxon>
        <taxon>Arthropoda</taxon>
        <taxon>Hexapoda</taxon>
        <taxon>Insecta</taxon>
        <taxon>Pterygota</taxon>
        <taxon>Neoptera</taxon>
        <taxon>Endopterygota</taxon>
        <taxon>Hymenoptera</taxon>
        <taxon>Apocrita</taxon>
        <taxon>Ichneumonoidea</taxon>
        <taxon>Braconidae</taxon>
        <taxon>Opiinae</taxon>
        <taxon>Fopius</taxon>
    </lineage>
</organism>
<evidence type="ECO:0000256" key="5">
    <source>
        <dbReference type="RuleBase" id="RU003651"/>
    </source>
</evidence>
<evidence type="ECO:0000256" key="2">
    <source>
        <dbReference type="ARBA" id="ARBA00022741"/>
    </source>
</evidence>
<dbReference type="SUPFAM" id="SSF52540">
    <property type="entry name" value="P-loop containing nucleoside triphosphate hydrolases"/>
    <property type="match status" value="1"/>
</dbReference>
<dbReference type="GO" id="GO:0005524">
    <property type="term" value="F:ATP binding"/>
    <property type="evidence" value="ECO:0007669"/>
    <property type="project" value="UniProtKB-KW"/>
</dbReference>
<feature type="domain" description="AAA+ ATPase" evidence="6">
    <location>
        <begin position="159"/>
        <end position="311"/>
    </location>
</feature>
<dbReference type="FunFam" id="3.40.50.300:FF:001494">
    <property type="entry name" value="Pachytene checkpoint component Pch2"/>
    <property type="match status" value="1"/>
</dbReference>
<sequence length="423" mass="47833">MENQAIDIEICQKNESTLQTDGIPELVYLELMNLEHVDIDIPISLENSTNEILKDHVSFISCSLRRPGKDNREKISISDCCSFRYFVYRLALEEAATETMQSDSQELPVASHWLLPAKEFNGVWENLCYTSSVKENLLNFIETTMLFADRNINPNIITWNKVVLLHGPPGTGKTSLCKALAQKAAIRLNAHFSRGELVEINSHSLFSKWFSESGKLVMKLFSEVKLLLENPQTLVCILIDEVESLAHARKSCTSGTEPSDAIRVVNALLTQLDQMKRYKNVLVLTTSNVTEAIDLAFVDRADIKQFIGHPEPKAIYQIYSSCLKELMRTKFLEPFEILPWEVYDCIGDVPDPIYECISSNGKTTVKFRNLIYKSVGLSGRALRKVAFLAHALFTNNTEASDFDDFLGAMMMAVDKQKEDELQL</sequence>
<evidence type="ECO:0000256" key="4">
    <source>
        <dbReference type="ARBA" id="ARBA00023254"/>
    </source>
</evidence>
<proteinExistence type="inferred from homology"/>
<keyword evidence="4" id="KW-0469">Meiosis</keyword>
<dbReference type="InterPro" id="IPR003593">
    <property type="entry name" value="AAA+_ATPase"/>
</dbReference>
<comment type="similarity">
    <text evidence="1">Belongs to the AAA ATPase family. PCH2 subfamily.</text>
</comment>
<dbReference type="InterPro" id="IPR003960">
    <property type="entry name" value="ATPase_AAA_CS"/>
</dbReference>
<dbReference type="SMART" id="SM00382">
    <property type="entry name" value="AAA"/>
    <property type="match status" value="1"/>
</dbReference>
<dbReference type="InterPro" id="IPR058249">
    <property type="entry name" value="Pch2_C"/>
</dbReference>
<evidence type="ECO:0000313" key="8">
    <source>
        <dbReference type="RefSeq" id="XP_011309678.1"/>
    </source>
</evidence>
<dbReference type="GO" id="GO:0016887">
    <property type="term" value="F:ATP hydrolysis activity"/>
    <property type="evidence" value="ECO:0007669"/>
    <property type="project" value="InterPro"/>
</dbReference>
<evidence type="ECO:0000256" key="1">
    <source>
        <dbReference type="ARBA" id="ARBA00007271"/>
    </source>
</evidence>
<dbReference type="InterPro" id="IPR001270">
    <property type="entry name" value="ClpA/B"/>
</dbReference>
<dbReference type="GO" id="GO:0005634">
    <property type="term" value="C:nucleus"/>
    <property type="evidence" value="ECO:0007669"/>
    <property type="project" value="TreeGrafter"/>
</dbReference>
<evidence type="ECO:0000259" key="6">
    <source>
        <dbReference type="SMART" id="SM00382"/>
    </source>
</evidence>
<evidence type="ECO:0000313" key="7">
    <source>
        <dbReference type="Proteomes" id="UP000694866"/>
    </source>
</evidence>
<dbReference type="GO" id="GO:0007131">
    <property type="term" value="P:reciprocal meiotic recombination"/>
    <property type="evidence" value="ECO:0007669"/>
    <property type="project" value="TreeGrafter"/>
</dbReference>
<dbReference type="CTD" id="41013"/>
<keyword evidence="3 5" id="KW-0067">ATP-binding</keyword>
<keyword evidence="7" id="KW-1185">Reference proteome</keyword>
<dbReference type="Pfam" id="PF23242">
    <property type="entry name" value="AAA_lid_TRIP13_C"/>
    <property type="match status" value="1"/>
</dbReference>
<keyword evidence="2 5" id="KW-0547">Nucleotide-binding</keyword>
<dbReference type="GO" id="GO:0005694">
    <property type="term" value="C:chromosome"/>
    <property type="evidence" value="ECO:0007669"/>
    <property type="project" value="TreeGrafter"/>
</dbReference>
<accession>A0A9R1TIP9</accession>
<dbReference type="Pfam" id="PF00004">
    <property type="entry name" value="AAA"/>
    <property type="match status" value="1"/>
</dbReference>
<dbReference type="GO" id="GO:0051598">
    <property type="term" value="P:meiotic recombination checkpoint signaling"/>
    <property type="evidence" value="ECO:0007669"/>
    <property type="project" value="TreeGrafter"/>
</dbReference>
<name>A0A9R1TIP9_9HYME</name>
<dbReference type="CDD" id="cd19508">
    <property type="entry name" value="RecA-like_Pch2-like"/>
    <property type="match status" value="1"/>
</dbReference>
<dbReference type="InterPro" id="IPR027417">
    <property type="entry name" value="P-loop_NTPase"/>
</dbReference>
<dbReference type="AlphaFoldDB" id="A0A9R1TIP9"/>
<dbReference type="InterPro" id="IPR044539">
    <property type="entry name" value="Pch2-like"/>
</dbReference>